<keyword evidence="1" id="KW-0732">Signal</keyword>
<sequence length="201" mass="22625">MAPYSLCLWLCLLIAVVIAPHLTTQQQVADSAGKYVPQKAGPWRFMSSNPKYVRLSTLDDPDLKCIKANITNWNSPARTLSQRVVKLYSRSRAIINVNYDAMPKNGRVRTLTSVEIETGESANYTFRHTMVHCAVIHKRTNKGAGDYSDVCELWVNDMFFKKDPQDQESCTTIFKTDCNGSIAKPYNIKDCAEDIGKVILV</sequence>
<accession>A0A131YHI2</accession>
<feature type="chain" id="PRO_5007285264" evidence="1">
    <location>
        <begin position="20"/>
        <end position="201"/>
    </location>
</feature>
<protein>
    <submittedName>
        <fullName evidence="2">Lipocalin</fullName>
    </submittedName>
</protein>
<dbReference type="Gene3D" id="2.40.128.20">
    <property type="match status" value="1"/>
</dbReference>
<proteinExistence type="predicted"/>
<reference evidence="2" key="1">
    <citation type="journal article" date="2016" name="Ticks Tick Borne Dis.">
        <title>De novo assembly and annotation of the salivary gland transcriptome of Rhipicephalus appendiculatus male and female ticks during blood feeding.</title>
        <authorList>
            <person name="de Castro M.H."/>
            <person name="de Klerk D."/>
            <person name="Pienaar R."/>
            <person name="Latif A.A."/>
            <person name="Rees D.J."/>
            <person name="Mans B.J."/>
        </authorList>
    </citation>
    <scope>NUCLEOTIDE SEQUENCE</scope>
    <source>
        <tissue evidence="2">Salivary glands</tissue>
    </source>
</reference>
<evidence type="ECO:0000256" key="1">
    <source>
        <dbReference type="SAM" id="SignalP"/>
    </source>
</evidence>
<dbReference type="SUPFAM" id="SSF50814">
    <property type="entry name" value="Lipocalins"/>
    <property type="match status" value="1"/>
</dbReference>
<organism evidence="2">
    <name type="scientific">Rhipicephalus appendiculatus</name>
    <name type="common">Brown ear tick</name>
    <dbReference type="NCBI Taxonomy" id="34631"/>
    <lineage>
        <taxon>Eukaryota</taxon>
        <taxon>Metazoa</taxon>
        <taxon>Ecdysozoa</taxon>
        <taxon>Arthropoda</taxon>
        <taxon>Chelicerata</taxon>
        <taxon>Arachnida</taxon>
        <taxon>Acari</taxon>
        <taxon>Parasitiformes</taxon>
        <taxon>Ixodida</taxon>
        <taxon>Ixodoidea</taxon>
        <taxon>Ixodidae</taxon>
        <taxon>Rhipicephalinae</taxon>
        <taxon>Rhipicephalus</taxon>
        <taxon>Rhipicephalus</taxon>
    </lineage>
</organism>
<dbReference type="AlphaFoldDB" id="A0A131YHI2"/>
<evidence type="ECO:0000313" key="2">
    <source>
        <dbReference type="EMBL" id="JAP77940.1"/>
    </source>
</evidence>
<name>A0A131YHI2_RHIAP</name>
<dbReference type="EMBL" id="GEDV01010617">
    <property type="protein sequence ID" value="JAP77940.1"/>
    <property type="molecule type" value="Transcribed_RNA"/>
</dbReference>
<dbReference type="InterPro" id="IPR012674">
    <property type="entry name" value="Calycin"/>
</dbReference>
<feature type="signal peptide" evidence="1">
    <location>
        <begin position="1"/>
        <end position="19"/>
    </location>
</feature>